<dbReference type="Pfam" id="PF00378">
    <property type="entry name" value="ECH_1"/>
    <property type="match status" value="1"/>
</dbReference>
<proteinExistence type="inferred from homology"/>
<evidence type="ECO:0000313" key="4">
    <source>
        <dbReference type="Proteomes" id="UP001596439"/>
    </source>
</evidence>
<organism evidence="3 4">
    <name type="scientific">Exiguobacterium aestuarii</name>
    <dbReference type="NCBI Taxonomy" id="273527"/>
    <lineage>
        <taxon>Bacteria</taxon>
        <taxon>Bacillati</taxon>
        <taxon>Bacillota</taxon>
        <taxon>Bacilli</taxon>
        <taxon>Bacillales</taxon>
        <taxon>Bacillales Family XII. Incertae Sedis</taxon>
        <taxon>Exiguobacterium</taxon>
    </lineage>
</organism>
<dbReference type="Proteomes" id="UP001596439">
    <property type="component" value="Unassembled WGS sequence"/>
</dbReference>
<sequence>MKVETIQLTTHNGVGWLKLNRPKKLNALNETLLREMKTAIDEFEQDDAVRVIVLVGEGRAFSSGQDLTIESDADYGEYLEDVYHPLVRALFSSRKPIIAGIHGVVAGAGLSLALAADVRIVAKSTKFSSAFIKIGLVADAGGPYHLRRLMRDDLALDWLWSGSTIDSEAAHTFGLVTELVEDAMYTERLTSYAETLAAKSPVAVQGMKALMRAASFEEGLSEEIEWQRKCGDTDVHRQAMQAFLMK</sequence>
<name>A0ABW2PQV2_9BACL</name>
<comment type="caution">
    <text evidence="3">The sequence shown here is derived from an EMBL/GenBank/DDBJ whole genome shotgun (WGS) entry which is preliminary data.</text>
</comment>
<dbReference type="PROSITE" id="PS00166">
    <property type="entry name" value="ENOYL_COA_HYDRATASE"/>
    <property type="match status" value="1"/>
</dbReference>
<keyword evidence="4" id="KW-1185">Reference proteome</keyword>
<dbReference type="InterPro" id="IPR018376">
    <property type="entry name" value="Enoyl-CoA_hyd/isom_CS"/>
</dbReference>
<dbReference type="InterPro" id="IPR001753">
    <property type="entry name" value="Enoyl-CoA_hydra/iso"/>
</dbReference>
<dbReference type="PANTHER" id="PTHR11941">
    <property type="entry name" value="ENOYL-COA HYDRATASE-RELATED"/>
    <property type="match status" value="1"/>
</dbReference>
<accession>A0ABW2PQV2</accession>
<dbReference type="PANTHER" id="PTHR11941:SF133">
    <property type="entry name" value="1,2-EPOXYPHENYLACETYL-COA ISOMERASE"/>
    <property type="match status" value="1"/>
</dbReference>
<evidence type="ECO:0000256" key="1">
    <source>
        <dbReference type="ARBA" id="ARBA00005254"/>
    </source>
</evidence>
<reference evidence="4" key="1">
    <citation type="journal article" date="2019" name="Int. J. Syst. Evol. Microbiol.">
        <title>The Global Catalogue of Microorganisms (GCM) 10K type strain sequencing project: providing services to taxonomists for standard genome sequencing and annotation.</title>
        <authorList>
            <consortium name="The Broad Institute Genomics Platform"/>
            <consortium name="The Broad Institute Genome Sequencing Center for Infectious Disease"/>
            <person name="Wu L."/>
            <person name="Ma J."/>
        </authorList>
    </citation>
    <scope>NUCLEOTIDE SEQUENCE [LARGE SCALE GENOMIC DNA]</scope>
    <source>
        <strain evidence="4">CCUG 55590</strain>
    </source>
</reference>
<comment type="similarity">
    <text evidence="1 2">Belongs to the enoyl-CoA hydratase/isomerase family.</text>
</comment>
<evidence type="ECO:0000256" key="2">
    <source>
        <dbReference type="RuleBase" id="RU003707"/>
    </source>
</evidence>
<dbReference type="RefSeq" id="WP_251130619.1">
    <property type="nucleotide sequence ID" value="NZ_JANIEL010000006.1"/>
</dbReference>
<dbReference type="InterPro" id="IPR029045">
    <property type="entry name" value="ClpP/crotonase-like_dom_sf"/>
</dbReference>
<gene>
    <name evidence="3" type="ORF">ACFQO8_10155</name>
</gene>
<dbReference type="EMBL" id="JBHTCE010000001">
    <property type="protein sequence ID" value="MFC7390515.1"/>
    <property type="molecule type" value="Genomic_DNA"/>
</dbReference>
<dbReference type="CDD" id="cd06558">
    <property type="entry name" value="crotonase-like"/>
    <property type="match status" value="1"/>
</dbReference>
<evidence type="ECO:0000313" key="3">
    <source>
        <dbReference type="EMBL" id="MFC7390515.1"/>
    </source>
</evidence>
<dbReference type="Gene3D" id="3.90.226.10">
    <property type="entry name" value="2-enoyl-CoA Hydratase, Chain A, domain 1"/>
    <property type="match status" value="1"/>
</dbReference>
<dbReference type="SUPFAM" id="SSF52096">
    <property type="entry name" value="ClpP/crotonase"/>
    <property type="match status" value="1"/>
</dbReference>
<protein>
    <submittedName>
        <fullName evidence="3">Enoyl-CoA hydratase/isomerase family protein</fullName>
    </submittedName>
</protein>